<proteinExistence type="predicted"/>
<protein>
    <submittedName>
        <fullName evidence="1">Uncharacterized protein</fullName>
    </submittedName>
</protein>
<dbReference type="EMBL" id="AAGJEB010000227">
    <property type="protein sequence ID" value="EBO6438624.1"/>
    <property type="molecule type" value="Genomic_DNA"/>
</dbReference>
<comment type="caution">
    <text evidence="1">The sequence shown here is derived from an EMBL/GenBank/DDBJ whole genome shotgun (WGS) entry which is preliminary data.</text>
</comment>
<organism evidence="1">
    <name type="scientific">Salmonella enterica</name>
    <name type="common">Salmonella choleraesuis</name>
    <dbReference type="NCBI Taxonomy" id="28901"/>
    <lineage>
        <taxon>Bacteria</taxon>
        <taxon>Pseudomonadati</taxon>
        <taxon>Pseudomonadota</taxon>
        <taxon>Gammaproteobacteria</taxon>
        <taxon>Enterobacterales</taxon>
        <taxon>Enterobacteriaceae</taxon>
        <taxon>Salmonella</taxon>
    </lineage>
</organism>
<name>A0A5U1CK96_SALER</name>
<feature type="non-terminal residue" evidence="1">
    <location>
        <position position="121"/>
    </location>
</feature>
<dbReference type="AlphaFoldDB" id="A0A5U1CK96"/>
<gene>
    <name evidence="1" type="ORF">DWD07_24560</name>
</gene>
<sequence length="121" mass="13994">MNNEITSATDNDDEHVAHVFSKCKEINDLINSDKEDEARNSLILLLDYHKKHKIHYTPLVNHLIRCTGLYPYIHAETADWNERLIYDLFKVDVGLNTPITLHREQSLILKRLLNGESLAVS</sequence>
<evidence type="ECO:0000313" key="1">
    <source>
        <dbReference type="EMBL" id="EBO6438624.1"/>
    </source>
</evidence>
<reference evidence="1" key="1">
    <citation type="submission" date="2018-07" db="EMBL/GenBank/DDBJ databases">
        <authorList>
            <consortium name="PulseNet: The National Subtyping Network for Foodborne Disease Surveillance"/>
            <person name="Tarr C.L."/>
            <person name="Trees E."/>
            <person name="Katz L.S."/>
            <person name="Carleton-Romer H.A."/>
            <person name="Stroika S."/>
            <person name="Kucerova Z."/>
            <person name="Roache K.F."/>
            <person name="Sabol A.L."/>
            <person name="Besser J."/>
            <person name="Gerner-Smidt P."/>
        </authorList>
    </citation>
    <scope>NUCLEOTIDE SEQUENCE</scope>
    <source>
        <strain evidence="1">PNUSAS046865</strain>
    </source>
</reference>
<accession>A0A5U1CK96</accession>